<name>A0A7W3TQ58_9LACO</name>
<evidence type="ECO:0000256" key="1">
    <source>
        <dbReference type="ARBA" id="ARBA00005397"/>
    </source>
</evidence>
<evidence type="ECO:0000256" key="2">
    <source>
        <dbReference type="HAMAP-Rule" id="MF_01124"/>
    </source>
</evidence>
<dbReference type="AlphaFoldDB" id="A0A7W3TQ58"/>
<evidence type="ECO:0000313" key="4">
    <source>
        <dbReference type="EMBL" id="MBB1122413.1"/>
    </source>
</evidence>
<sequence>MEMERINENTIRVLVDNDDLSARGITILDLLGDHQQIEDFFYSILKEVDTDHQFQSNDAVTFQVMPTNDGLELFISKNDSSFAGDEQHGSVNDQVSKYIKQHLAQKRTENQDQRQTVIDDTDDKIQHKNWQVISFDSFEDLIDFAKIAEDEDIASNLYKYDKRYYLAVAYPEDLTNNSDVKDQLALAYEYGNPTATTVDFLGEHGKKIMSVSALHLIRHYFA</sequence>
<dbReference type="InterPro" id="IPR038471">
    <property type="entry name" value="MecA_C_sf"/>
</dbReference>
<dbReference type="HAMAP" id="MF_01124">
    <property type="entry name" value="MecA"/>
    <property type="match status" value="1"/>
</dbReference>
<dbReference type="PANTHER" id="PTHR39161">
    <property type="entry name" value="ADAPTER PROTEIN MECA"/>
    <property type="match status" value="1"/>
</dbReference>
<dbReference type="GO" id="GO:0030674">
    <property type="term" value="F:protein-macromolecule adaptor activity"/>
    <property type="evidence" value="ECO:0007669"/>
    <property type="project" value="UniProtKB-UniRule"/>
</dbReference>
<comment type="similarity">
    <text evidence="1 2">Belongs to the MecA family.</text>
</comment>
<comment type="domain">
    <text evidence="2">The N-terminal domain probably binds unfolded/aggregated proteins; the C-terminal domain interacts with ClpC.</text>
</comment>
<proteinExistence type="inferred from homology"/>
<dbReference type="Gene3D" id="3.30.70.1950">
    <property type="match status" value="1"/>
</dbReference>
<accession>A0A7W3TQ58</accession>
<dbReference type="Proteomes" id="UP000547628">
    <property type="component" value="Unassembled WGS sequence"/>
</dbReference>
<organism evidence="3 5">
    <name type="scientific">Limosilactobacillus albertensis</name>
    <dbReference type="NCBI Taxonomy" id="2759752"/>
    <lineage>
        <taxon>Bacteria</taxon>
        <taxon>Bacillati</taxon>
        <taxon>Bacillota</taxon>
        <taxon>Bacilli</taxon>
        <taxon>Lactobacillales</taxon>
        <taxon>Lactobacillaceae</taxon>
        <taxon>Limosilactobacillus</taxon>
    </lineage>
</organism>
<dbReference type="EMBL" id="JACIVC010000035">
    <property type="protein sequence ID" value="MBB1068835.1"/>
    <property type="molecule type" value="Genomic_DNA"/>
</dbReference>
<comment type="function">
    <text evidence="2">Enables the recognition and targeting of unfolded and aggregated proteins to the ClpC protease or to other proteins involved in proteolysis.</text>
</comment>
<comment type="subunit">
    <text evidence="2">Homodimer.</text>
</comment>
<dbReference type="Pfam" id="PF05389">
    <property type="entry name" value="MecA"/>
    <property type="match status" value="1"/>
</dbReference>
<dbReference type="Proteomes" id="UP000518316">
    <property type="component" value="Unassembled WGS sequence"/>
</dbReference>
<evidence type="ECO:0000313" key="3">
    <source>
        <dbReference type="EMBL" id="MBB1068835.1"/>
    </source>
</evidence>
<protein>
    <recommendedName>
        <fullName evidence="2">Adapter protein MecA</fullName>
    </recommendedName>
</protein>
<dbReference type="InterPro" id="IPR008681">
    <property type="entry name" value="Neg-reg_MecA"/>
</dbReference>
<dbReference type="PIRSF" id="PIRSF029008">
    <property type="entry name" value="MecA"/>
    <property type="match status" value="1"/>
</dbReference>
<dbReference type="RefSeq" id="WP_182597566.1">
    <property type="nucleotide sequence ID" value="NZ_JACIVC010000035.1"/>
</dbReference>
<evidence type="ECO:0000313" key="6">
    <source>
        <dbReference type="Proteomes" id="UP000547628"/>
    </source>
</evidence>
<reference evidence="5 6" key="1">
    <citation type="submission" date="2020-07" db="EMBL/GenBank/DDBJ databases">
        <title>Description of Limosilactobacillus balticus sp. nov., Limosilactobacillus agrestis sp. nov., Limosilactobacillus albertensis sp. nov., Limosilactobacillus rudii sp. nov., Limosilactobacillus fastidiosus sp. nov., five novel Limosilactobacillus species isolated from the vertebrate gastrointestinal tract, and proposal of 6 subspecies of Limosilactobacillus reuteri adapted to the gastrointestinal tract of specific vertebrate hosts.</title>
        <authorList>
            <person name="Li F."/>
            <person name="Cheng C."/>
            <person name="Zheng J."/>
            <person name="Quevedo R.M."/>
            <person name="Li J."/>
            <person name="Roos S."/>
            <person name="Gaenzle M.G."/>
            <person name="Walter J."/>
        </authorList>
    </citation>
    <scope>NUCLEOTIDE SEQUENCE [LARGE SCALE GENOMIC DNA]</scope>
    <source>
        <strain evidence="4 6">Lr3000</strain>
        <strain evidence="3 5">RRLNB_1_1</strain>
    </source>
</reference>
<comment type="caution">
    <text evidence="3">The sequence shown here is derived from an EMBL/GenBank/DDBJ whole genome shotgun (WGS) entry which is preliminary data.</text>
</comment>
<dbReference type="EMBL" id="JACIVD010000022">
    <property type="protein sequence ID" value="MBB1122413.1"/>
    <property type="molecule type" value="Genomic_DNA"/>
</dbReference>
<dbReference type="PANTHER" id="PTHR39161:SF1">
    <property type="entry name" value="ADAPTER PROTEIN MECA 1"/>
    <property type="match status" value="1"/>
</dbReference>
<keyword evidence="5" id="KW-1185">Reference proteome</keyword>
<gene>
    <name evidence="2" type="primary">mecA</name>
    <name evidence="3" type="ORF">H5S40_01390</name>
    <name evidence="4" type="ORF">H5S41_00220</name>
</gene>
<evidence type="ECO:0000313" key="5">
    <source>
        <dbReference type="Proteomes" id="UP000518316"/>
    </source>
</evidence>